<feature type="transmembrane region" description="Helical" evidence="6">
    <location>
        <begin position="97"/>
        <end position="118"/>
    </location>
</feature>
<protein>
    <recommendedName>
        <fullName evidence="9">LrgA</fullName>
    </recommendedName>
</protein>
<dbReference type="Proteomes" id="UP000276587">
    <property type="component" value="Unassembled WGS sequence"/>
</dbReference>
<dbReference type="Pfam" id="PF03788">
    <property type="entry name" value="LrgA"/>
    <property type="match status" value="1"/>
</dbReference>
<keyword evidence="3 6" id="KW-0812">Transmembrane</keyword>
<evidence type="ECO:0000256" key="4">
    <source>
        <dbReference type="ARBA" id="ARBA00022989"/>
    </source>
</evidence>
<organism evidence="7 8">
    <name type="scientific">Pseudomonas marginalis pv. marginalis</name>
    <dbReference type="NCBI Taxonomy" id="97473"/>
    <lineage>
        <taxon>Bacteria</taxon>
        <taxon>Pseudomonadati</taxon>
        <taxon>Pseudomonadota</taxon>
        <taxon>Gammaproteobacteria</taxon>
        <taxon>Pseudomonadales</taxon>
        <taxon>Pseudomonadaceae</taxon>
        <taxon>Pseudomonas</taxon>
    </lineage>
</organism>
<keyword evidence="5 6" id="KW-0472">Membrane</keyword>
<name>A0A3M3WE68_PSEMA</name>
<keyword evidence="8" id="KW-1185">Reference proteome</keyword>
<keyword evidence="4 6" id="KW-1133">Transmembrane helix</keyword>
<evidence type="ECO:0000313" key="8">
    <source>
        <dbReference type="Proteomes" id="UP000276587"/>
    </source>
</evidence>
<proteinExistence type="predicted"/>
<evidence type="ECO:0000256" key="1">
    <source>
        <dbReference type="ARBA" id="ARBA00004651"/>
    </source>
</evidence>
<feature type="transmembrane region" description="Helical" evidence="6">
    <location>
        <begin position="71"/>
        <end position="91"/>
    </location>
</feature>
<dbReference type="AlphaFoldDB" id="A0A3M3WE68"/>
<dbReference type="PANTHER" id="PTHR33931:SF2">
    <property type="entry name" value="HOLIN-LIKE PROTEIN CIDA"/>
    <property type="match status" value="1"/>
</dbReference>
<dbReference type="EMBL" id="RBQF01000350">
    <property type="protein sequence ID" value="RMP02203.1"/>
    <property type="molecule type" value="Genomic_DNA"/>
</dbReference>
<comment type="subcellular location">
    <subcellularLocation>
        <location evidence="1">Cell membrane</location>
        <topology evidence="1">Multi-pass membrane protein</topology>
    </subcellularLocation>
</comment>
<evidence type="ECO:0000256" key="2">
    <source>
        <dbReference type="ARBA" id="ARBA00022475"/>
    </source>
</evidence>
<evidence type="ECO:0008006" key="9">
    <source>
        <dbReference type="Google" id="ProtNLM"/>
    </source>
</evidence>
<dbReference type="GO" id="GO:0005886">
    <property type="term" value="C:plasma membrane"/>
    <property type="evidence" value="ECO:0007669"/>
    <property type="project" value="UniProtKB-SubCell"/>
</dbReference>
<comment type="caution">
    <text evidence="7">The sequence shown here is derived from an EMBL/GenBank/DDBJ whole genome shotgun (WGS) entry which is preliminary data.</text>
</comment>
<accession>A0A3M3WE68</accession>
<reference evidence="7 8" key="1">
    <citation type="submission" date="2018-08" db="EMBL/GenBank/DDBJ databases">
        <title>Recombination of ecologically and evolutionarily significant loci maintains genetic cohesion in the Pseudomonas syringae species complex.</title>
        <authorList>
            <person name="Dillon M."/>
            <person name="Thakur S."/>
            <person name="Almeida R.N.D."/>
            <person name="Weir B.S."/>
            <person name="Guttman D.S."/>
        </authorList>
    </citation>
    <scope>NUCLEOTIDE SEQUENCE [LARGE SCALE GENOMIC DNA]</scope>
    <source>
        <strain evidence="7 8">ICMP 3555</strain>
    </source>
</reference>
<gene>
    <name evidence="7" type="ORF">ALQ29_04949</name>
</gene>
<evidence type="ECO:0000256" key="3">
    <source>
        <dbReference type="ARBA" id="ARBA00022692"/>
    </source>
</evidence>
<dbReference type="PANTHER" id="PTHR33931">
    <property type="entry name" value="HOLIN-LIKE PROTEIN CIDA-RELATED"/>
    <property type="match status" value="1"/>
</dbReference>
<evidence type="ECO:0000256" key="5">
    <source>
        <dbReference type="ARBA" id="ARBA00023136"/>
    </source>
</evidence>
<evidence type="ECO:0000256" key="6">
    <source>
        <dbReference type="SAM" id="Phobius"/>
    </source>
</evidence>
<dbReference type="InterPro" id="IPR005538">
    <property type="entry name" value="LrgA/CidA"/>
</dbReference>
<keyword evidence="2" id="KW-1003">Cell membrane</keyword>
<evidence type="ECO:0000313" key="7">
    <source>
        <dbReference type="EMBL" id="RMP02203.1"/>
    </source>
</evidence>
<sequence>MFIMRASLEGEERMLLRGLTWLVLFQLIGTAINHLLLPVLPGPIIGLLLMLGFLVWRGEVGEPLSLAASSLLRYLPLLLVPPAVGVMVYAKDIAADFWAIVGALVLSLVIAMGFVGVLMQQMVKRKEKDQ</sequence>
<feature type="transmembrane region" description="Helical" evidence="6">
    <location>
        <begin position="42"/>
        <end position="59"/>
    </location>
</feature>